<comment type="caution">
    <text evidence="2">The sequence shown here is derived from an EMBL/GenBank/DDBJ whole genome shotgun (WGS) entry which is preliminary data.</text>
</comment>
<dbReference type="Proteomes" id="UP000820818">
    <property type="component" value="Linkage Group LG5"/>
</dbReference>
<dbReference type="EMBL" id="WJBH02000005">
    <property type="protein sequence ID" value="KAI9559231.1"/>
    <property type="molecule type" value="Genomic_DNA"/>
</dbReference>
<dbReference type="InterPro" id="IPR029063">
    <property type="entry name" value="SAM-dependent_MTases_sf"/>
</dbReference>
<sequence>MMRSDFRLMACFLALTALLLPLFYVFGIVKVESNFVVVRTMAREHQFKAHQQNATSNTESLPITYNLMEETYGPKWNKDRAAMYLSSNDCTMDYANAQKLQQDHPCVIQLIRRYYLHQPASKSFPYQMDHPEIIDPSDGQSKVILKILQKKRRGFFVEVGAFDGEFLSNTLFMERSLQWSGLLIEADKKAYDKLLKRNRKAFTSPVCLSTKPYPMQVIYNGSISSGSFIIDQEDSDGHVPNEGGSATTVSDSEDVYTAQCFPLYSLLLAVGRTRVDYFGLDVEGSEYKILNTIPWHKVYMQTLTVEWNHAPEGEASITRLMEDNNFIKFGLFSMPYSREVVYVQDFLYGYRIFGDPEA</sequence>
<proteinExistence type="predicted"/>
<accession>A0AAD5PTD9</accession>
<dbReference type="Gene3D" id="3.40.50.150">
    <property type="entry name" value="Vaccinia Virus protein VP39"/>
    <property type="match status" value="1"/>
</dbReference>
<dbReference type="GO" id="GO:0031902">
    <property type="term" value="C:late endosome membrane"/>
    <property type="evidence" value="ECO:0007669"/>
    <property type="project" value="TreeGrafter"/>
</dbReference>
<evidence type="ECO:0000259" key="1">
    <source>
        <dbReference type="Pfam" id="PF05050"/>
    </source>
</evidence>
<reference evidence="2 3" key="1">
    <citation type="submission" date="2022-05" db="EMBL/GenBank/DDBJ databases">
        <title>A multi-omics perspective on studying reproductive biology in Daphnia sinensis.</title>
        <authorList>
            <person name="Jia J."/>
        </authorList>
    </citation>
    <scope>NUCLEOTIDE SEQUENCE [LARGE SCALE GENOMIC DNA]</scope>
    <source>
        <strain evidence="2 3">WSL</strain>
    </source>
</reference>
<dbReference type="GO" id="GO:0005886">
    <property type="term" value="C:plasma membrane"/>
    <property type="evidence" value="ECO:0007669"/>
    <property type="project" value="TreeGrafter"/>
</dbReference>
<evidence type="ECO:0000313" key="2">
    <source>
        <dbReference type="EMBL" id="KAI9559231.1"/>
    </source>
</evidence>
<dbReference type="GO" id="GO:0006888">
    <property type="term" value="P:endoplasmic reticulum to Golgi vesicle-mediated transport"/>
    <property type="evidence" value="ECO:0007669"/>
    <property type="project" value="TreeGrafter"/>
</dbReference>
<dbReference type="PANTHER" id="PTHR34009">
    <property type="entry name" value="PROTEIN STAR"/>
    <property type="match status" value="1"/>
</dbReference>
<protein>
    <recommendedName>
        <fullName evidence="1">Methyltransferase FkbM domain-containing protein</fullName>
    </recommendedName>
</protein>
<dbReference type="AlphaFoldDB" id="A0AAD5PTD9"/>
<organism evidence="2 3">
    <name type="scientific">Daphnia sinensis</name>
    <dbReference type="NCBI Taxonomy" id="1820382"/>
    <lineage>
        <taxon>Eukaryota</taxon>
        <taxon>Metazoa</taxon>
        <taxon>Ecdysozoa</taxon>
        <taxon>Arthropoda</taxon>
        <taxon>Crustacea</taxon>
        <taxon>Branchiopoda</taxon>
        <taxon>Diplostraca</taxon>
        <taxon>Cladocera</taxon>
        <taxon>Anomopoda</taxon>
        <taxon>Daphniidae</taxon>
        <taxon>Daphnia</taxon>
        <taxon>Daphnia similis group</taxon>
    </lineage>
</organism>
<dbReference type="InterPro" id="IPR053202">
    <property type="entry name" value="EGF_Rcpt_Signaling_Reg"/>
</dbReference>
<gene>
    <name evidence="2" type="ORF">GHT06_016020</name>
</gene>
<dbReference type="SUPFAM" id="SSF53335">
    <property type="entry name" value="S-adenosyl-L-methionine-dependent methyltransferases"/>
    <property type="match status" value="1"/>
</dbReference>
<evidence type="ECO:0000313" key="3">
    <source>
        <dbReference type="Proteomes" id="UP000820818"/>
    </source>
</evidence>
<feature type="domain" description="Methyltransferase FkbM" evidence="1">
    <location>
        <begin position="158"/>
        <end position="326"/>
    </location>
</feature>
<dbReference type="GO" id="GO:0005789">
    <property type="term" value="C:endoplasmic reticulum membrane"/>
    <property type="evidence" value="ECO:0007669"/>
    <property type="project" value="TreeGrafter"/>
</dbReference>
<dbReference type="PANTHER" id="PTHR34009:SF2">
    <property type="entry name" value="PROTEIN STAR"/>
    <property type="match status" value="1"/>
</dbReference>
<dbReference type="InterPro" id="IPR006342">
    <property type="entry name" value="FkbM_mtfrase"/>
</dbReference>
<name>A0AAD5PTD9_9CRUS</name>
<dbReference type="GO" id="GO:0016197">
    <property type="term" value="P:endosomal transport"/>
    <property type="evidence" value="ECO:0007669"/>
    <property type="project" value="TreeGrafter"/>
</dbReference>
<dbReference type="Pfam" id="PF05050">
    <property type="entry name" value="Methyltransf_21"/>
    <property type="match status" value="1"/>
</dbReference>
<dbReference type="GO" id="GO:0005794">
    <property type="term" value="C:Golgi apparatus"/>
    <property type="evidence" value="ECO:0007669"/>
    <property type="project" value="TreeGrafter"/>
</dbReference>
<keyword evidence="3" id="KW-1185">Reference proteome</keyword>